<evidence type="ECO:0000313" key="5">
    <source>
        <dbReference type="Proteomes" id="UP000515268"/>
    </source>
</evidence>
<gene>
    <name evidence="2" type="ORF">PVPCR_0801400</name>
    <name evidence="3" type="ORF">YYG_02676</name>
</gene>
<proteinExistence type="predicted"/>
<feature type="compositionally biased region" description="Polar residues" evidence="1">
    <location>
        <begin position="125"/>
        <end position="136"/>
    </location>
</feature>
<sequence>MDKNNVLEKIEKSGYNSEVFLNQYFDIYVSDNNGSLHFEHDKEYDIVEEKIQNLKHYINDEKIKLNNKINEETINFKEKNLYVKKCIDNIIISNIAIHTNVNQINHKGINEKDESNDDCFESRSQKNPSNPYTNLTDAEYDTPNYEQEGKYAHSEQFYSDEAEYGLSVKRREKSDARGEGDETDEEVEKSEVEKGEVEKGEAENDEANIFAIETNENISEWLKKSIELKGTLDKIKKCLLFLKCYPTIEKNIKELLLLGGNSNLDTDEKIKNVLKVYENLIYINEHEEIIKDLKNNYSFEKFYSIYSNKFFEDFYFLLNDIIFAYMINNVNINIYEIVNIYIYLLDIYFNYMNIKEYDYEYQINQINKKLIQYLTENYFSKTFLKFVQSEQNILIYNIMIIYYEYFTSFIEEKKESMINVLHIFMDRLSEQACNPQNFATDKNISEMEKRMSDSLNSKSDNHLQMVEPRQGYIDKYFVNLFKESINVVCTYIENSKMLKNFDNDTKKNMVFKIMDSLNISINILTNMPLFINKKNILQKILKESIFINKEIINEYIINVTNISKFYNNSFENINLKVHSFDRHNLLVQNKLLVFFTDLQNDIKNIIDNKKDEINNNTIFHLQFFRFLIFFSYIHYIDTEFLLLFINIYNFLYEIIYNIKEEIKSKEAQHRQRGKSTNEHNIFGRDNQSYNIDHAKNNNNIDSEIEKENSQIIIDESLQIQEYLNTSNMVIDYIKNIISIFFNLLNIFDIIFRDYIKLSSYIFERTYYYFNNNSYTNILCKFYISREKTYPPEIYANVAHLHNFFFHGDFSKKKKNNTNDSHNIVEESISINDEIELTKENNVPIQNEDLSSSLLDKDNKSLSNIDEVDKLSESVTEKGEKDTDKKIKQKNDEPNYNSSLIFDDSELEEYGKYLLKSSMCKLKEIKNTIEKNVIQFSLIPLYAHLNKYIEKIRYIKQDENIKFYDPHENICLLVETIFAFIEIYYENKNTNLLQELFLHLSEKYFSLINTIQIVNKNIILQIQADVNYLINVCTKFKIQNYKFLYLLNQFLSFYFVITANNEIGSIDIHTSFQSYANENIEKEANISFEITCDDISRTATNMMHIFKEQ</sequence>
<reference evidence="2 5" key="2">
    <citation type="submission" date="2020-08" db="EMBL/GenBank/DDBJ databases">
        <authorList>
            <person name="Ramaprasad A."/>
        </authorList>
    </citation>
    <scope>NUCLEOTIDE SEQUENCE [LARGE SCALE GENOMIC DNA]</scope>
</reference>
<feature type="region of interest" description="Disordered" evidence="1">
    <location>
        <begin position="169"/>
        <end position="205"/>
    </location>
</feature>
<feature type="region of interest" description="Disordered" evidence="1">
    <location>
        <begin position="108"/>
        <end position="140"/>
    </location>
</feature>
<name>W7AJK0_PLAVN</name>
<evidence type="ECO:0000313" key="3">
    <source>
        <dbReference type="EMBL" id="EUD71975.1"/>
    </source>
</evidence>
<protein>
    <submittedName>
        <fullName evidence="3">Uncharacterized protein</fullName>
    </submittedName>
</protein>
<dbReference type="AlphaFoldDB" id="W7AJK0"/>
<dbReference type="EMBL" id="KI965399">
    <property type="protein sequence ID" value="EUD71975.1"/>
    <property type="molecule type" value="Genomic_DNA"/>
</dbReference>
<organism evidence="3 4">
    <name type="scientific">Plasmodium vinckei petteri</name>
    <dbReference type="NCBI Taxonomy" id="138298"/>
    <lineage>
        <taxon>Eukaryota</taxon>
        <taxon>Sar</taxon>
        <taxon>Alveolata</taxon>
        <taxon>Apicomplexa</taxon>
        <taxon>Aconoidasida</taxon>
        <taxon>Haemosporida</taxon>
        <taxon>Plasmodiidae</taxon>
        <taxon>Plasmodium</taxon>
        <taxon>Plasmodium (Vinckeia)</taxon>
    </lineage>
</organism>
<dbReference type="EMBL" id="LR865413">
    <property type="protein sequence ID" value="CAD2102881.1"/>
    <property type="molecule type" value="Genomic_DNA"/>
</dbReference>
<dbReference type="Proteomes" id="UP000030659">
    <property type="component" value="Unassembled WGS sequence"/>
</dbReference>
<evidence type="ECO:0000313" key="4">
    <source>
        <dbReference type="Proteomes" id="UP000030659"/>
    </source>
</evidence>
<accession>W7AJK0</accession>
<reference evidence="3 4" key="1">
    <citation type="submission" date="2013-02" db="EMBL/GenBank/DDBJ databases">
        <title>The Genome Sequence of Plasmodium vinckei petteri CR.</title>
        <authorList>
            <consortium name="The Broad Institute Genome Sequencing Platform"/>
            <consortium name="The Broad Institute Genome Sequencing Center for Infectious Disease"/>
            <person name="Neafsey D."/>
            <person name="Cheeseman I."/>
            <person name="Volkman S."/>
            <person name="Adams J."/>
            <person name="Walker B."/>
            <person name="Young S.K."/>
            <person name="Zeng Q."/>
            <person name="Gargeya S."/>
            <person name="Fitzgerald M."/>
            <person name="Haas B."/>
            <person name="Abouelleil A."/>
            <person name="Alvarado L."/>
            <person name="Arachchi H.M."/>
            <person name="Berlin A.M."/>
            <person name="Chapman S.B."/>
            <person name="Dewar J."/>
            <person name="Goldberg J."/>
            <person name="Griggs A."/>
            <person name="Gujja S."/>
            <person name="Hansen M."/>
            <person name="Howarth C."/>
            <person name="Imamovic A."/>
            <person name="Larimer J."/>
            <person name="McCowan C."/>
            <person name="Murphy C."/>
            <person name="Neiman D."/>
            <person name="Pearson M."/>
            <person name="Priest M."/>
            <person name="Roberts A."/>
            <person name="Saif S."/>
            <person name="Shea T."/>
            <person name="Sisk P."/>
            <person name="Sykes S."/>
            <person name="Wortman J."/>
            <person name="Nusbaum C."/>
            <person name="Birren B."/>
        </authorList>
    </citation>
    <scope>NUCLEOTIDE SEQUENCE [LARGE SCALE GENOMIC DNA]</scope>
    <source>
        <strain evidence="3 4">CR</strain>
    </source>
</reference>
<dbReference type="OrthoDB" id="66881at2759"/>
<feature type="region of interest" description="Disordered" evidence="1">
    <location>
        <begin position="669"/>
        <end position="693"/>
    </location>
</feature>
<dbReference type="VEuPathDB" id="PlasmoDB:PVPCR_0801400"/>
<dbReference type="Proteomes" id="UP000515268">
    <property type="component" value="Chromosome PVPCR_08"/>
</dbReference>
<evidence type="ECO:0000256" key="1">
    <source>
        <dbReference type="SAM" id="MobiDB-lite"/>
    </source>
</evidence>
<keyword evidence="5" id="KW-1185">Reference proteome</keyword>
<evidence type="ECO:0000313" key="2">
    <source>
        <dbReference type="EMBL" id="CAD2102881.1"/>
    </source>
</evidence>
<feature type="compositionally biased region" description="Basic and acidic residues" evidence="1">
    <location>
        <begin position="189"/>
        <end position="202"/>
    </location>
</feature>